<organism evidence="4 5">
    <name type="scientific">Clostridium scindens (strain JCM 10418 / VPI 12708)</name>
    <dbReference type="NCBI Taxonomy" id="29347"/>
    <lineage>
        <taxon>Bacteria</taxon>
        <taxon>Bacillati</taxon>
        <taxon>Bacillota</taxon>
        <taxon>Clostridia</taxon>
        <taxon>Lachnospirales</taxon>
        <taxon>Lachnospiraceae</taxon>
    </lineage>
</organism>
<feature type="transmembrane region" description="Helical" evidence="3">
    <location>
        <begin position="20"/>
        <end position="38"/>
    </location>
</feature>
<evidence type="ECO:0000313" key="5">
    <source>
        <dbReference type="Proteomes" id="UP000462363"/>
    </source>
</evidence>
<comment type="caution">
    <text evidence="4">The sequence shown here is derived from an EMBL/GenBank/DDBJ whole genome shotgun (WGS) entry which is preliminary data.</text>
</comment>
<evidence type="ECO:0000256" key="1">
    <source>
        <dbReference type="ARBA" id="ARBA00008821"/>
    </source>
</evidence>
<gene>
    <name evidence="4" type="ORF">FYJ37_00380</name>
</gene>
<evidence type="ECO:0000313" key="4">
    <source>
        <dbReference type="EMBL" id="MSS38846.1"/>
    </source>
</evidence>
<keyword evidence="3" id="KW-1133">Transmembrane helix</keyword>
<keyword evidence="2" id="KW-0813">Transport</keyword>
<name>A0A844F3X8_CLOSV</name>
<dbReference type="EMBL" id="VUMB01000001">
    <property type="protein sequence ID" value="MSS38846.1"/>
    <property type="molecule type" value="Genomic_DNA"/>
</dbReference>
<evidence type="ECO:0000256" key="3">
    <source>
        <dbReference type="SAM" id="Phobius"/>
    </source>
</evidence>
<feature type="transmembrane region" description="Helical" evidence="3">
    <location>
        <begin position="44"/>
        <end position="61"/>
    </location>
</feature>
<accession>A0A844F3X8</accession>
<dbReference type="Proteomes" id="UP000462363">
    <property type="component" value="Unassembled WGS sequence"/>
</dbReference>
<keyword evidence="3" id="KW-0812">Transmembrane</keyword>
<dbReference type="PANTHER" id="PTHR42810">
    <property type="entry name" value="PURINE PERMEASE C1399.01C-RELATED"/>
    <property type="match status" value="1"/>
</dbReference>
<dbReference type="PANTHER" id="PTHR42810:SF2">
    <property type="entry name" value="PURINE PERMEASE C1399.01C-RELATED"/>
    <property type="match status" value="1"/>
</dbReference>
<evidence type="ECO:0000256" key="2">
    <source>
        <dbReference type="ARBA" id="ARBA00022448"/>
    </source>
</evidence>
<dbReference type="GO" id="GO:0005886">
    <property type="term" value="C:plasma membrane"/>
    <property type="evidence" value="ECO:0007669"/>
    <property type="project" value="TreeGrafter"/>
</dbReference>
<keyword evidence="3" id="KW-0472">Membrane</keyword>
<reference evidence="4 5" key="1">
    <citation type="submission" date="2019-08" db="EMBL/GenBank/DDBJ databases">
        <title>In-depth cultivation of the pig gut microbiome towards novel bacterial diversity and tailored functional studies.</title>
        <authorList>
            <person name="Wylensek D."/>
            <person name="Hitch T.C.A."/>
            <person name="Clavel T."/>
        </authorList>
    </citation>
    <scope>NUCLEOTIDE SEQUENCE [LARGE SCALE GENOMIC DNA]</scope>
    <source>
        <strain evidence="4 5">BL-389-WT-3D</strain>
    </source>
</reference>
<protein>
    <submittedName>
        <fullName evidence="4">Uncharacterized protein</fullName>
    </submittedName>
</protein>
<dbReference type="GO" id="GO:0042907">
    <property type="term" value="F:xanthine transmembrane transporter activity"/>
    <property type="evidence" value="ECO:0007669"/>
    <property type="project" value="TreeGrafter"/>
</dbReference>
<comment type="similarity">
    <text evidence="1">Belongs to the nucleobase:cation symporter-2 (NCS2) (TC 2.A.40) family.</text>
</comment>
<dbReference type="AlphaFoldDB" id="A0A844F3X8"/>
<proteinExistence type="inferred from homology"/>
<sequence>MIIGGIAQRKGEISQANITVLVQSALLIAGISTLIQLISFKYTMGSGLSVIIGVSFAYLCACRELRSSLTWQPCLEPSWQAPWLPYWWGYLLRGSDSCFRLPTATFIQNVGIVATTKVVAKRVFYDSGLRAWRGRRSAYSHP</sequence>